<accession>A0A5E5BMP0</accession>
<dbReference type="Proteomes" id="UP000382040">
    <property type="component" value="Unassembled WGS sequence"/>
</dbReference>
<dbReference type="EMBL" id="CABPST010000001">
    <property type="protein sequence ID" value="VVE86537.1"/>
    <property type="molecule type" value="Genomic_DNA"/>
</dbReference>
<keyword evidence="3" id="KW-1185">Reference proteome</keyword>
<evidence type="ECO:0000313" key="3">
    <source>
        <dbReference type="Proteomes" id="UP000382040"/>
    </source>
</evidence>
<sequence length="113" mass="11851">MLPCHGLAARLAGERGPVKKQGGKSVRRGTETVGYRPGLAWHPQMQPSPVGPMRDRQATRAFGGRSGTATTALLADVRRKGMAVDGCASGRWMTTLGGSAVQTTQAVHAGQRV</sequence>
<evidence type="ECO:0000313" key="2">
    <source>
        <dbReference type="EMBL" id="VVE86537.1"/>
    </source>
</evidence>
<reference evidence="2 3" key="1">
    <citation type="submission" date="2019-08" db="EMBL/GenBank/DDBJ databases">
        <authorList>
            <person name="Peeters C."/>
        </authorList>
    </citation>
    <scope>NUCLEOTIDE SEQUENCE [LARGE SCALE GENOMIC DNA]</scope>
    <source>
        <strain evidence="2 3">LMG 20603</strain>
    </source>
</reference>
<organism evidence="2 3">
    <name type="scientific">Pandoraea bronchicola</name>
    <dbReference type="NCBI Taxonomy" id="2508287"/>
    <lineage>
        <taxon>Bacteria</taxon>
        <taxon>Pseudomonadati</taxon>
        <taxon>Pseudomonadota</taxon>
        <taxon>Betaproteobacteria</taxon>
        <taxon>Burkholderiales</taxon>
        <taxon>Burkholderiaceae</taxon>
        <taxon>Pandoraea</taxon>
    </lineage>
</organism>
<feature type="region of interest" description="Disordered" evidence="1">
    <location>
        <begin position="13"/>
        <end position="65"/>
    </location>
</feature>
<gene>
    <name evidence="2" type="ORF">PBR20603_00457</name>
</gene>
<dbReference type="AlphaFoldDB" id="A0A5E5BMP0"/>
<name>A0A5E5BMP0_9BURK</name>
<protein>
    <submittedName>
        <fullName evidence="2">Uncharacterized protein</fullName>
    </submittedName>
</protein>
<proteinExistence type="predicted"/>
<evidence type="ECO:0000256" key="1">
    <source>
        <dbReference type="SAM" id="MobiDB-lite"/>
    </source>
</evidence>